<comment type="similarity">
    <text evidence="2 11 13">Belongs to the FKBP-type PPIase family. Tig subfamily.</text>
</comment>
<dbReference type="InterPro" id="IPR008880">
    <property type="entry name" value="Trigger_fac_C"/>
</dbReference>
<dbReference type="SUPFAM" id="SSF54534">
    <property type="entry name" value="FKBP-like"/>
    <property type="match status" value="1"/>
</dbReference>
<dbReference type="InterPro" id="IPR008881">
    <property type="entry name" value="Trigger_fac_ribosome-bd_bac"/>
</dbReference>
<dbReference type="InterPro" id="IPR027304">
    <property type="entry name" value="Trigger_fact/SurA_dom_sf"/>
</dbReference>
<dbReference type="InterPro" id="IPR046357">
    <property type="entry name" value="PPIase_dom_sf"/>
</dbReference>
<dbReference type="Proteomes" id="UP000652354">
    <property type="component" value="Unassembled WGS sequence"/>
</dbReference>
<dbReference type="AlphaFoldDB" id="A0A919PZ59"/>
<comment type="subcellular location">
    <subcellularLocation>
        <location evidence="11">Cytoplasm</location>
    </subcellularLocation>
    <text evidence="11">About half TF is bound to the ribosome near the polypeptide exit tunnel while the other half is free in the cytoplasm.</text>
</comment>
<dbReference type="GO" id="GO:0005737">
    <property type="term" value="C:cytoplasm"/>
    <property type="evidence" value="ECO:0007669"/>
    <property type="project" value="UniProtKB-SubCell"/>
</dbReference>
<dbReference type="Pfam" id="PF05698">
    <property type="entry name" value="Trigger_C"/>
    <property type="match status" value="1"/>
</dbReference>
<keyword evidence="5 11" id="KW-0132">Cell division</keyword>
<dbReference type="InterPro" id="IPR036611">
    <property type="entry name" value="Trigger_fac_ribosome-bd_sf"/>
</dbReference>
<dbReference type="InterPro" id="IPR005215">
    <property type="entry name" value="Trig_fac"/>
</dbReference>
<name>A0A919PZ59_9MICO</name>
<keyword evidence="6 11" id="KW-0697">Rotamase</keyword>
<comment type="caution">
    <text evidence="16">The sequence shown here is derived from an EMBL/GenBank/DDBJ whole genome shotgun (WGS) entry which is preliminary data.</text>
</comment>
<evidence type="ECO:0000256" key="14">
    <source>
        <dbReference type="SAM" id="Coils"/>
    </source>
</evidence>
<dbReference type="PANTHER" id="PTHR30560:SF3">
    <property type="entry name" value="TRIGGER FACTOR-LIKE PROTEIN TIG, CHLOROPLASTIC"/>
    <property type="match status" value="1"/>
</dbReference>
<keyword evidence="14" id="KW-0175">Coiled coil</keyword>
<keyword evidence="17" id="KW-1185">Reference proteome</keyword>
<sequence>MTSALEKIDATTVKLTVTLTEEDLKPSMDHAYQHIGEQVQIPGFRKGKVPPRILEQRVGKGAVIEHAVNDGLPGWYSAAVDEQEIRPFGQPEVEVVKIPGSEEGFEGLEFTAVVEIRPEVTLPKASDITVEVDPVEVSDEDVEQRLDNLRERFGSLKSVDRPAAEGDFVTIDLAAKLDGADVDTVQGTSYQVGSGNMLEGLDDALTGLSADEETTFEAPLAAGDHAGKNAQITVKVTAVKERELPEVDDDFAQLASEFDTVDELKEDLRSQAARIKANNQAVQAREKLIEALNDATDFELPKKVIEDEVHSHLENENRLEDDEHRAEVTEEAHNALRAQILLDQLADDLEIEVEQNELLDYLLNASRQYNMDPNTFIQQVEQGGQIPAIVAEVARSKATAFALRRATIKDTAGNAVDLSEVIGSLEDEKKDDEQIDEAAVAAAVEQAAGDTK</sequence>
<dbReference type="GO" id="GO:0043022">
    <property type="term" value="F:ribosome binding"/>
    <property type="evidence" value="ECO:0007669"/>
    <property type="project" value="TreeGrafter"/>
</dbReference>
<dbReference type="SUPFAM" id="SSF102735">
    <property type="entry name" value="Trigger factor ribosome-binding domain"/>
    <property type="match status" value="1"/>
</dbReference>
<evidence type="ECO:0000256" key="6">
    <source>
        <dbReference type="ARBA" id="ARBA00023110"/>
    </source>
</evidence>
<keyword evidence="11" id="KW-0963">Cytoplasm</keyword>
<feature type="domain" description="PPIase FKBP-type" evidence="15">
    <location>
        <begin position="166"/>
        <end position="248"/>
    </location>
</feature>
<dbReference type="PANTHER" id="PTHR30560">
    <property type="entry name" value="TRIGGER FACTOR CHAPERONE AND PEPTIDYL-PROLYL CIS/TRANS ISOMERASE"/>
    <property type="match status" value="1"/>
</dbReference>
<dbReference type="Gene3D" id="3.10.50.40">
    <property type="match status" value="1"/>
</dbReference>
<evidence type="ECO:0000256" key="10">
    <source>
        <dbReference type="ARBA" id="ARBA00029986"/>
    </source>
</evidence>
<dbReference type="PROSITE" id="PS50059">
    <property type="entry name" value="FKBP_PPIASE"/>
    <property type="match status" value="1"/>
</dbReference>
<comment type="function">
    <text evidence="11">Involved in protein export. Acts as a chaperone by maintaining the newly synthesized protein in an open conformation. Functions as a peptidyl-prolyl cis-trans isomerase.</text>
</comment>
<organism evidence="16 17">
    <name type="scientific">Demequina activiva</name>
    <dbReference type="NCBI Taxonomy" id="1582364"/>
    <lineage>
        <taxon>Bacteria</taxon>
        <taxon>Bacillati</taxon>
        <taxon>Actinomycetota</taxon>
        <taxon>Actinomycetes</taxon>
        <taxon>Micrococcales</taxon>
        <taxon>Demequinaceae</taxon>
        <taxon>Demequina</taxon>
    </lineage>
</organism>
<dbReference type="RefSeq" id="WP_203652860.1">
    <property type="nucleotide sequence ID" value="NZ_BONR01000001.1"/>
</dbReference>
<dbReference type="GO" id="GO:0015031">
    <property type="term" value="P:protein transport"/>
    <property type="evidence" value="ECO:0007669"/>
    <property type="project" value="UniProtKB-UniRule"/>
</dbReference>
<dbReference type="InterPro" id="IPR037041">
    <property type="entry name" value="Trigger_fac_C_sf"/>
</dbReference>
<evidence type="ECO:0000256" key="2">
    <source>
        <dbReference type="ARBA" id="ARBA00005464"/>
    </source>
</evidence>
<evidence type="ECO:0000256" key="1">
    <source>
        <dbReference type="ARBA" id="ARBA00000971"/>
    </source>
</evidence>
<dbReference type="Gene3D" id="1.10.3120.10">
    <property type="entry name" value="Trigger factor, C-terminal domain"/>
    <property type="match status" value="1"/>
</dbReference>
<evidence type="ECO:0000256" key="8">
    <source>
        <dbReference type="ARBA" id="ARBA00023235"/>
    </source>
</evidence>
<dbReference type="EC" id="5.2.1.8" evidence="3 11"/>
<comment type="domain">
    <text evidence="11">Consists of 3 domains; the N-terminus binds the ribosome, the middle domain has PPIase activity, while the C-terminus has intrinsic chaperone activity on its own.</text>
</comment>
<dbReference type="HAMAP" id="MF_00303">
    <property type="entry name" value="Trigger_factor_Tig"/>
    <property type="match status" value="1"/>
</dbReference>
<keyword evidence="7 11" id="KW-0143">Chaperone</keyword>
<gene>
    <name evidence="11 16" type="primary">tig</name>
    <name evidence="16" type="ORF">Dac01nite_01370</name>
</gene>
<proteinExistence type="inferred from homology"/>
<dbReference type="GO" id="GO:0043335">
    <property type="term" value="P:protein unfolding"/>
    <property type="evidence" value="ECO:0007669"/>
    <property type="project" value="TreeGrafter"/>
</dbReference>
<evidence type="ECO:0000259" key="15">
    <source>
        <dbReference type="PROSITE" id="PS50059"/>
    </source>
</evidence>
<dbReference type="GO" id="GO:0003755">
    <property type="term" value="F:peptidyl-prolyl cis-trans isomerase activity"/>
    <property type="evidence" value="ECO:0007669"/>
    <property type="project" value="UniProtKB-UniRule"/>
</dbReference>
<feature type="coiled-coil region" evidence="14">
    <location>
        <begin position="261"/>
        <end position="294"/>
    </location>
</feature>
<evidence type="ECO:0000256" key="5">
    <source>
        <dbReference type="ARBA" id="ARBA00022618"/>
    </source>
</evidence>
<evidence type="ECO:0000256" key="12">
    <source>
        <dbReference type="PROSITE-ProRule" id="PRU00277"/>
    </source>
</evidence>
<dbReference type="GO" id="GO:0051083">
    <property type="term" value="P:'de novo' cotranslational protein folding"/>
    <property type="evidence" value="ECO:0007669"/>
    <property type="project" value="TreeGrafter"/>
</dbReference>
<evidence type="ECO:0000256" key="3">
    <source>
        <dbReference type="ARBA" id="ARBA00013194"/>
    </source>
</evidence>
<evidence type="ECO:0000313" key="16">
    <source>
        <dbReference type="EMBL" id="GIG53385.1"/>
    </source>
</evidence>
<accession>A0A919PZ59</accession>
<evidence type="ECO:0000256" key="9">
    <source>
        <dbReference type="ARBA" id="ARBA00023306"/>
    </source>
</evidence>
<evidence type="ECO:0000256" key="7">
    <source>
        <dbReference type="ARBA" id="ARBA00023186"/>
    </source>
</evidence>
<dbReference type="InterPro" id="IPR001179">
    <property type="entry name" value="PPIase_FKBP_dom"/>
</dbReference>
<dbReference type="SUPFAM" id="SSF109998">
    <property type="entry name" value="Triger factor/SurA peptide-binding domain-like"/>
    <property type="match status" value="1"/>
</dbReference>
<evidence type="ECO:0000313" key="17">
    <source>
        <dbReference type="Proteomes" id="UP000652354"/>
    </source>
</evidence>
<reference evidence="16" key="1">
    <citation type="submission" date="2021-01" db="EMBL/GenBank/DDBJ databases">
        <title>Whole genome shotgun sequence of Demequina activiva NBRC 110675.</title>
        <authorList>
            <person name="Komaki H."/>
            <person name="Tamura T."/>
        </authorList>
    </citation>
    <scope>NUCLEOTIDE SEQUENCE</scope>
    <source>
        <strain evidence="16">NBRC 110675</strain>
    </source>
</reference>
<evidence type="ECO:0000256" key="4">
    <source>
        <dbReference type="ARBA" id="ARBA00016902"/>
    </source>
</evidence>
<protein>
    <recommendedName>
        <fullName evidence="4 11">Trigger factor</fullName>
        <shortName evidence="11">TF</shortName>
        <ecNumber evidence="3 11">5.2.1.8</ecNumber>
    </recommendedName>
    <alternativeName>
        <fullName evidence="10 11">PPIase</fullName>
    </alternativeName>
</protein>
<dbReference type="GO" id="GO:0044183">
    <property type="term" value="F:protein folding chaperone"/>
    <property type="evidence" value="ECO:0007669"/>
    <property type="project" value="TreeGrafter"/>
</dbReference>
<dbReference type="EMBL" id="BONR01000001">
    <property type="protein sequence ID" value="GIG53385.1"/>
    <property type="molecule type" value="Genomic_DNA"/>
</dbReference>
<dbReference type="GO" id="GO:0051301">
    <property type="term" value="P:cell division"/>
    <property type="evidence" value="ECO:0007669"/>
    <property type="project" value="UniProtKB-KW"/>
</dbReference>
<evidence type="ECO:0000256" key="13">
    <source>
        <dbReference type="RuleBase" id="RU003914"/>
    </source>
</evidence>
<dbReference type="Pfam" id="PF05697">
    <property type="entry name" value="Trigger_N"/>
    <property type="match status" value="1"/>
</dbReference>
<dbReference type="PIRSF" id="PIRSF003095">
    <property type="entry name" value="Trigger_factor"/>
    <property type="match status" value="1"/>
</dbReference>
<keyword evidence="9 11" id="KW-0131">Cell cycle</keyword>
<comment type="catalytic activity">
    <reaction evidence="1 11 12">
        <text>[protein]-peptidylproline (omega=180) = [protein]-peptidylproline (omega=0)</text>
        <dbReference type="Rhea" id="RHEA:16237"/>
        <dbReference type="Rhea" id="RHEA-COMP:10747"/>
        <dbReference type="Rhea" id="RHEA-COMP:10748"/>
        <dbReference type="ChEBI" id="CHEBI:83833"/>
        <dbReference type="ChEBI" id="CHEBI:83834"/>
        <dbReference type="EC" id="5.2.1.8"/>
    </reaction>
</comment>
<evidence type="ECO:0000256" key="11">
    <source>
        <dbReference type="HAMAP-Rule" id="MF_00303"/>
    </source>
</evidence>
<dbReference type="NCBIfam" id="TIGR00115">
    <property type="entry name" value="tig"/>
    <property type="match status" value="1"/>
</dbReference>
<keyword evidence="8 11" id="KW-0413">Isomerase</keyword>
<dbReference type="Pfam" id="PF00254">
    <property type="entry name" value="FKBP_C"/>
    <property type="match status" value="1"/>
</dbReference>
<dbReference type="Gene3D" id="3.30.70.1050">
    <property type="entry name" value="Trigger factor ribosome-binding domain"/>
    <property type="match status" value="1"/>
</dbReference>